<accession>A0A0F9N142</accession>
<evidence type="ECO:0000313" key="1">
    <source>
        <dbReference type="EMBL" id="KKN11689.1"/>
    </source>
</evidence>
<name>A0A0F9N142_9ZZZZ</name>
<gene>
    <name evidence="1" type="ORF">LCGC14_1023960</name>
</gene>
<proteinExistence type="predicted"/>
<sequence length="277" mass="28556">MADTKLTDLTGLATAADGDKLYIVDVSDTTGSSAGTSKVITFANLEAGIDHGNLTGLSTGADHSYIDQSVISGATPTFTNTNFTEATNKNYVTDAEATVIGNTSGANTGDEVAASTTVSGVIEIATATETNTGTSAALAVSPDGLQGSFRNLRFFLVTLIASDTDVATDTTIGGDWTIPFTGVIVQSDADKDYFAAYTDTAGETGTMIVDVHLNGTTIMDTNKLDIETLEKDTTTAATQPDLTTTAVTKGDILTYDVDAIHTTPAKGLKVMVAIRPA</sequence>
<organism evidence="1">
    <name type="scientific">marine sediment metagenome</name>
    <dbReference type="NCBI Taxonomy" id="412755"/>
    <lineage>
        <taxon>unclassified sequences</taxon>
        <taxon>metagenomes</taxon>
        <taxon>ecological metagenomes</taxon>
    </lineage>
</organism>
<reference evidence="1" key="1">
    <citation type="journal article" date="2015" name="Nature">
        <title>Complex archaea that bridge the gap between prokaryotes and eukaryotes.</title>
        <authorList>
            <person name="Spang A."/>
            <person name="Saw J.H."/>
            <person name="Jorgensen S.L."/>
            <person name="Zaremba-Niedzwiedzka K."/>
            <person name="Martijn J."/>
            <person name="Lind A.E."/>
            <person name="van Eijk R."/>
            <person name="Schleper C."/>
            <person name="Guy L."/>
            <person name="Ettema T.J."/>
        </authorList>
    </citation>
    <scope>NUCLEOTIDE SEQUENCE</scope>
</reference>
<dbReference type="EMBL" id="LAZR01004109">
    <property type="protein sequence ID" value="KKN11689.1"/>
    <property type="molecule type" value="Genomic_DNA"/>
</dbReference>
<dbReference type="AlphaFoldDB" id="A0A0F9N142"/>
<protein>
    <submittedName>
        <fullName evidence="1">Uncharacterized protein</fullName>
    </submittedName>
</protein>
<comment type="caution">
    <text evidence="1">The sequence shown here is derived from an EMBL/GenBank/DDBJ whole genome shotgun (WGS) entry which is preliminary data.</text>
</comment>